<dbReference type="AlphaFoldDB" id="A0A835IRG1"/>
<sequence>MKKKSKIVLQVWPDDIDEMVEEEKQAKDREPFCCALTMARPLLGKKPFMIHYSGNWETTIPGKINSNDYKGGMQKYVKVDGDEFCLIDLKRDVQILVGEGVGFQIASIIQGYICRITQDKDLMYLWDELKPEKDKKYHIFVFPIPTSQKPTRAPVIPSTAAPVKSPTKIALPVKSSKNNGPPVKSSKPMSPAVKSPQKIPPPVKSSKKISPAVKSLKKIPPPVKSPQNIPSPVPTTPKNKSVQISQSARRSPRFTETPQPSQTSVNPTSTGQKAQILPKVKGPNTPTGKRPKYSQKSPIRRSPRLHILVTKPVLGLNGEPLVLEISDDEVAEDVEGSKNMVESQLPPMDQDFYSDYSDNDLDNDIDPMVVDEKVHNLEEELQGSMLANVMGLSRNIYEEEEVAKVADPVVEKFGLCELKPKMSWPTVEACREFFVTMAIKHRFSFRQVRNDKFRVILVCKELSCKWTVSASITKKDMHTFILRKCHDVHTCEANEKNKNIQAKAPWVAKVFLDKMRDHPDFKPTDIVKEVFNKYGVSISYWTAWRSRWLMLEAMHGNYEEGYRLVPELCRQILKRNPGSIAKHFDDPEELVLPPEVASKVGRPRKQRIRGDDEPPKTRRKCTKCGELGHNSITCDQRQKGIYGKKKRKGVPGQEEPTEAPR</sequence>
<name>A0A835IRG1_9MAGN</name>
<feature type="compositionally biased region" description="Basic residues" evidence="1">
    <location>
        <begin position="289"/>
        <end position="302"/>
    </location>
</feature>
<gene>
    <name evidence="3" type="ORF">IFM89_031174</name>
</gene>
<protein>
    <recommendedName>
        <fullName evidence="2">Transposase MuDR plant domain-containing protein</fullName>
    </recommendedName>
</protein>
<feature type="compositionally biased region" description="Polar residues" evidence="1">
    <location>
        <begin position="236"/>
        <end position="273"/>
    </location>
</feature>
<keyword evidence="4" id="KW-1185">Reference proteome</keyword>
<dbReference type="InterPro" id="IPR004332">
    <property type="entry name" value="Transposase_MuDR"/>
</dbReference>
<comment type="caution">
    <text evidence="3">The sequence shown here is derived from an EMBL/GenBank/DDBJ whole genome shotgun (WGS) entry which is preliminary data.</text>
</comment>
<feature type="compositionally biased region" description="Pro residues" evidence="1">
    <location>
        <begin position="219"/>
        <end position="235"/>
    </location>
</feature>
<accession>A0A835IRG1</accession>
<dbReference type="Pfam" id="PF03108">
    <property type="entry name" value="DBD_Tnp_Mut"/>
    <property type="match status" value="1"/>
</dbReference>
<feature type="region of interest" description="Disordered" evidence="1">
    <location>
        <begin position="167"/>
        <end position="302"/>
    </location>
</feature>
<dbReference type="PANTHER" id="PTHR31973:SF187">
    <property type="entry name" value="MUTATOR TRANSPOSASE MUDRA PROTEIN"/>
    <property type="match status" value="1"/>
</dbReference>
<dbReference type="Proteomes" id="UP000631114">
    <property type="component" value="Unassembled WGS sequence"/>
</dbReference>
<organism evidence="3 4">
    <name type="scientific">Coptis chinensis</name>
    <dbReference type="NCBI Taxonomy" id="261450"/>
    <lineage>
        <taxon>Eukaryota</taxon>
        <taxon>Viridiplantae</taxon>
        <taxon>Streptophyta</taxon>
        <taxon>Embryophyta</taxon>
        <taxon>Tracheophyta</taxon>
        <taxon>Spermatophyta</taxon>
        <taxon>Magnoliopsida</taxon>
        <taxon>Ranunculales</taxon>
        <taxon>Ranunculaceae</taxon>
        <taxon>Coptidoideae</taxon>
        <taxon>Coptis</taxon>
    </lineage>
</organism>
<dbReference type="EMBL" id="JADFTS010000002">
    <property type="protein sequence ID" value="KAF9622371.1"/>
    <property type="molecule type" value="Genomic_DNA"/>
</dbReference>
<dbReference type="PANTHER" id="PTHR31973">
    <property type="entry name" value="POLYPROTEIN, PUTATIVE-RELATED"/>
    <property type="match status" value="1"/>
</dbReference>
<reference evidence="3 4" key="1">
    <citation type="submission" date="2020-10" db="EMBL/GenBank/DDBJ databases">
        <title>The Coptis chinensis genome and diversification of protoberbering-type alkaloids.</title>
        <authorList>
            <person name="Wang B."/>
            <person name="Shu S."/>
            <person name="Song C."/>
            <person name="Liu Y."/>
        </authorList>
    </citation>
    <scope>NUCLEOTIDE SEQUENCE [LARGE SCALE GENOMIC DNA]</scope>
    <source>
        <strain evidence="3">HL-2020</strain>
        <tissue evidence="3">Leaf</tissue>
    </source>
</reference>
<feature type="region of interest" description="Disordered" evidence="1">
    <location>
        <begin position="599"/>
        <end position="661"/>
    </location>
</feature>
<evidence type="ECO:0000259" key="2">
    <source>
        <dbReference type="Pfam" id="PF03108"/>
    </source>
</evidence>
<proteinExistence type="predicted"/>
<evidence type="ECO:0000256" key="1">
    <source>
        <dbReference type="SAM" id="MobiDB-lite"/>
    </source>
</evidence>
<dbReference type="OrthoDB" id="8026949at2759"/>
<evidence type="ECO:0000313" key="4">
    <source>
        <dbReference type="Proteomes" id="UP000631114"/>
    </source>
</evidence>
<feature type="domain" description="Transposase MuDR plant" evidence="2">
    <location>
        <begin position="424"/>
        <end position="476"/>
    </location>
</feature>
<evidence type="ECO:0000313" key="3">
    <source>
        <dbReference type="EMBL" id="KAF9622371.1"/>
    </source>
</evidence>